<evidence type="ECO:0000256" key="3">
    <source>
        <dbReference type="ARBA" id="ARBA00022741"/>
    </source>
</evidence>
<organism evidence="6 7">
    <name type="scientific">Rheinheimera riviphila</name>
    <dbReference type="NCBI Taxonomy" id="1834037"/>
    <lineage>
        <taxon>Bacteria</taxon>
        <taxon>Pseudomonadati</taxon>
        <taxon>Pseudomonadota</taxon>
        <taxon>Gammaproteobacteria</taxon>
        <taxon>Chromatiales</taxon>
        <taxon>Chromatiaceae</taxon>
        <taxon>Rheinheimera</taxon>
    </lineage>
</organism>
<dbReference type="GO" id="GO:0005524">
    <property type="term" value="F:ATP binding"/>
    <property type="evidence" value="ECO:0007669"/>
    <property type="project" value="UniProtKB-KW"/>
</dbReference>
<dbReference type="Pfam" id="PF00005">
    <property type="entry name" value="ABC_tran"/>
    <property type="match status" value="1"/>
</dbReference>
<sequence length="306" mass="33990">MTHPQHLLIQQVCKSYSGNQKALDNISLELNNGMFGLLGPNGAGKSSLMRSIATLQSIDSGSIVFNGKDVCQEPDAIRRILGYLPQEFGVYPKVSAEKLLHYLAVLKGVRDHRQRQRQIDDLLARTHLSQYRHQPVAEYSGGMRQRFGIAQALLGDPKMLIVDEPTAGLDPQECHSLHHLLCDIAQSMIIIFSTHIVKDIQDLCSNMAVLERGKVRFAGAPKTLIEPLANQLWQADISPQQIPVFQQQFPLLSSRFIGGRCQVRVVAPQAPAPGFIQAAADLQDGYFYLLQQHQQSGLDLRQPQVA</sequence>
<dbReference type="AlphaFoldDB" id="A0A437QLU2"/>
<dbReference type="PANTHER" id="PTHR43335:SF2">
    <property type="entry name" value="ABC TRANSPORTER, ATP-BINDING PROTEIN"/>
    <property type="match status" value="1"/>
</dbReference>
<dbReference type="EMBL" id="SACS01000015">
    <property type="protein sequence ID" value="RVU35475.1"/>
    <property type="molecule type" value="Genomic_DNA"/>
</dbReference>
<evidence type="ECO:0000313" key="6">
    <source>
        <dbReference type="EMBL" id="RVU35475.1"/>
    </source>
</evidence>
<dbReference type="InterPro" id="IPR027417">
    <property type="entry name" value="P-loop_NTPase"/>
</dbReference>
<protein>
    <submittedName>
        <fullName evidence="6">ABC transporter ATP-binding protein</fullName>
    </submittedName>
</protein>
<evidence type="ECO:0000256" key="1">
    <source>
        <dbReference type="ARBA" id="ARBA00005417"/>
    </source>
</evidence>
<name>A0A437QLU2_9GAMM</name>
<keyword evidence="3" id="KW-0547">Nucleotide-binding</keyword>
<comment type="similarity">
    <text evidence="1">Belongs to the ABC transporter superfamily.</text>
</comment>
<dbReference type="InterPro" id="IPR003439">
    <property type="entry name" value="ABC_transporter-like_ATP-bd"/>
</dbReference>
<dbReference type="InterPro" id="IPR003593">
    <property type="entry name" value="AAA+_ATPase"/>
</dbReference>
<dbReference type="PROSITE" id="PS00211">
    <property type="entry name" value="ABC_TRANSPORTER_1"/>
    <property type="match status" value="1"/>
</dbReference>
<proteinExistence type="inferred from homology"/>
<evidence type="ECO:0000259" key="5">
    <source>
        <dbReference type="PROSITE" id="PS50893"/>
    </source>
</evidence>
<evidence type="ECO:0000256" key="2">
    <source>
        <dbReference type="ARBA" id="ARBA00022448"/>
    </source>
</evidence>
<evidence type="ECO:0000256" key="4">
    <source>
        <dbReference type="ARBA" id="ARBA00022840"/>
    </source>
</evidence>
<reference evidence="6 7" key="1">
    <citation type="submission" date="2019-01" db="EMBL/GenBank/DDBJ databases">
        <authorList>
            <person name="Chen W.-M."/>
        </authorList>
    </citation>
    <scope>NUCLEOTIDE SEQUENCE [LARGE SCALE GENOMIC DNA]</scope>
    <source>
        <strain evidence="6 7">KYPC3</strain>
    </source>
</reference>
<feature type="domain" description="ABC transporter" evidence="5">
    <location>
        <begin position="7"/>
        <end position="237"/>
    </location>
</feature>
<dbReference type="OrthoDB" id="9778547at2"/>
<keyword evidence="7" id="KW-1185">Reference proteome</keyword>
<dbReference type="GO" id="GO:0016887">
    <property type="term" value="F:ATP hydrolysis activity"/>
    <property type="evidence" value="ECO:0007669"/>
    <property type="project" value="InterPro"/>
</dbReference>
<comment type="caution">
    <text evidence="6">The sequence shown here is derived from an EMBL/GenBank/DDBJ whole genome shotgun (WGS) entry which is preliminary data.</text>
</comment>
<dbReference type="RefSeq" id="WP_127699949.1">
    <property type="nucleotide sequence ID" value="NZ_SACS01000015.1"/>
</dbReference>
<dbReference type="SUPFAM" id="SSF52540">
    <property type="entry name" value="P-loop containing nucleoside triphosphate hydrolases"/>
    <property type="match status" value="1"/>
</dbReference>
<dbReference type="InterPro" id="IPR017871">
    <property type="entry name" value="ABC_transporter-like_CS"/>
</dbReference>
<keyword evidence="2" id="KW-0813">Transport</keyword>
<dbReference type="PANTHER" id="PTHR43335">
    <property type="entry name" value="ABC TRANSPORTER, ATP-BINDING PROTEIN"/>
    <property type="match status" value="1"/>
</dbReference>
<dbReference type="CDD" id="cd03264">
    <property type="entry name" value="ABC_drug_resistance_like"/>
    <property type="match status" value="1"/>
</dbReference>
<dbReference type="Proteomes" id="UP000283077">
    <property type="component" value="Unassembled WGS sequence"/>
</dbReference>
<dbReference type="Gene3D" id="3.40.50.300">
    <property type="entry name" value="P-loop containing nucleotide triphosphate hydrolases"/>
    <property type="match status" value="1"/>
</dbReference>
<gene>
    <name evidence="6" type="ORF">EOE67_13975</name>
</gene>
<evidence type="ECO:0000313" key="7">
    <source>
        <dbReference type="Proteomes" id="UP000283077"/>
    </source>
</evidence>
<keyword evidence="4 6" id="KW-0067">ATP-binding</keyword>
<dbReference type="PROSITE" id="PS50893">
    <property type="entry name" value="ABC_TRANSPORTER_2"/>
    <property type="match status" value="1"/>
</dbReference>
<accession>A0A437QLU2</accession>
<dbReference type="SMART" id="SM00382">
    <property type="entry name" value="AAA"/>
    <property type="match status" value="1"/>
</dbReference>